<feature type="chain" id="PRO_5042093980" evidence="1">
    <location>
        <begin position="21"/>
        <end position="101"/>
    </location>
</feature>
<accession>A0AAD6Z240</accession>
<keyword evidence="1" id="KW-0732">Signal</keyword>
<dbReference type="AlphaFoldDB" id="A0AAD6Z240"/>
<evidence type="ECO:0000256" key="1">
    <source>
        <dbReference type="SAM" id="SignalP"/>
    </source>
</evidence>
<feature type="signal peptide" evidence="1">
    <location>
        <begin position="1"/>
        <end position="20"/>
    </location>
</feature>
<keyword evidence="3" id="KW-1185">Reference proteome</keyword>
<dbReference type="Proteomes" id="UP001218218">
    <property type="component" value="Unassembled WGS sequence"/>
</dbReference>
<gene>
    <name evidence="2" type="ORF">DFH08DRAFT_903628</name>
</gene>
<evidence type="ECO:0000313" key="3">
    <source>
        <dbReference type="Proteomes" id="UP001218218"/>
    </source>
</evidence>
<dbReference type="EMBL" id="JARIHO010000102">
    <property type="protein sequence ID" value="KAJ7303832.1"/>
    <property type="molecule type" value="Genomic_DNA"/>
</dbReference>
<comment type="caution">
    <text evidence="2">The sequence shown here is derived from an EMBL/GenBank/DDBJ whole genome shotgun (WGS) entry which is preliminary data.</text>
</comment>
<sequence>MHYSLAGLVHLACTCHLVIGAAVFNWPDPLIDNINDQLYSPFFSPVSMFALGCGQRDNTICSIIEQVYHDMATHEIDSSTGSLDALIAYELDRPQVDHSRV</sequence>
<reference evidence="2" key="1">
    <citation type="submission" date="2023-03" db="EMBL/GenBank/DDBJ databases">
        <title>Massive genome expansion in bonnet fungi (Mycena s.s.) driven by repeated elements and novel gene families across ecological guilds.</title>
        <authorList>
            <consortium name="Lawrence Berkeley National Laboratory"/>
            <person name="Harder C.B."/>
            <person name="Miyauchi S."/>
            <person name="Viragh M."/>
            <person name="Kuo A."/>
            <person name="Thoen E."/>
            <person name="Andreopoulos B."/>
            <person name="Lu D."/>
            <person name="Skrede I."/>
            <person name="Drula E."/>
            <person name="Henrissat B."/>
            <person name="Morin E."/>
            <person name="Kohler A."/>
            <person name="Barry K."/>
            <person name="LaButti K."/>
            <person name="Morin E."/>
            <person name="Salamov A."/>
            <person name="Lipzen A."/>
            <person name="Mereny Z."/>
            <person name="Hegedus B."/>
            <person name="Baldrian P."/>
            <person name="Stursova M."/>
            <person name="Weitz H."/>
            <person name="Taylor A."/>
            <person name="Grigoriev I.V."/>
            <person name="Nagy L.G."/>
            <person name="Martin F."/>
            <person name="Kauserud H."/>
        </authorList>
    </citation>
    <scope>NUCLEOTIDE SEQUENCE</scope>
    <source>
        <strain evidence="2">CBHHK002</strain>
    </source>
</reference>
<evidence type="ECO:0000313" key="2">
    <source>
        <dbReference type="EMBL" id="KAJ7303832.1"/>
    </source>
</evidence>
<name>A0AAD6Z240_9AGAR</name>
<protein>
    <submittedName>
        <fullName evidence="2">Uncharacterized protein</fullName>
    </submittedName>
</protein>
<proteinExistence type="predicted"/>
<organism evidence="2 3">
    <name type="scientific">Mycena albidolilacea</name>
    <dbReference type="NCBI Taxonomy" id="1033008"/>
    <lineage>
        <taxon>Eukaryota</taxon>
        <taxon>Fungi</taxon>
        <taxon>Dikarya</taxon>
        <taxon>Basidiomycota</taxon>
        <taxon>Agaricomycotina</taxon>
        <taxon>Agaricomycetes</taxon>
        <taxon>Agaricomycetidae</taxon>
        <taxon>Agaricales</taxon>
        <taxon>Marasmiineae</taxon>
        <taxon>Mycenaceae</taxon>
        <taxon>Mycena</taxon>
    </lineage>
</organism>